<accession>A0ABU6R7H1</accession>
<organism evidence="2 3">
    <name type="scientific">Stylosanthes scabra</name>
    <dbReference type="NCBI Taxonomy" id="79078"/>
    <lineage>
        <taxon>Eukaryota</taxon>
        <taxon>Viridiplantae</taxon>
        <taxon>Streptophyta</taxon>
        <taxon>Embryophyta</taxon>
        <taxon>Tracheophyta</taxon>
        <taxon>Spermatophyta</taxon>
        <taxon>Magnoliopsida</taxon>
        <taxon>eudicotyledons</taxon>
        <taxon>Gunneridae</taxon>
        <taxon>Pentapetalae</taxon>
        <taxon>rosids</taxon>
        <taxon>fabids</taxon>
        <taxon>Fabales</taxon>
        <taxon>Fabaceae</taxon>
        <taxon>Papilionoideae</taxon>
        <taxon>50 kb inversion clade</taxon>
        <taxon>dalbergioids sensu lato</taxon>
        <taxon>Dalbergieae</taxon>
        <taxon>Pterocarpus clade</taxon>
        <taxon>Stylosanthes</taxon>
    </lineage>
</organism>
<feature type="compositionally biased region" description="Polar residues" evidence="1">
    <location>
        <begin position="72"/>
        <end position="84"/>
    </location>
</feature>
<gene>
    <name evidence="2" type="ORF">PIB30_015844</name>
</gene>
<protein>
    <submittedName>
        <fullName evidence="2">Uncharacterized protein</fullName>
    </submittedName>
</protein>
<feature type="compositionally biased region" description="Polar residues" evidence="1">
    <location>
        <begin position="15"/>
        <end position="46"/>
    </location>
</feature>
<dbReference type="Proteomes" id="UP001341840">
    <property type="component" value="Unassembled WGS sequence"/>
</dbReference>
<name>A0ABU6R7H1_9FABA</name>
<evidence type="ECO:0000256" key="1">
    <source>
        <dbReference type="SAM" id="MobiDB-lite"/>
    </source>
</evidence>
<dbReference type="EMBL" id="JASCZI010030252">
    <property type="protein sequence ID" value="MED6119894.1"/>
    <property type="molecule type" value="Genomic_DNA"/>
</dbReference>
<sequence length="92" mass="9503">MWSFNPQGPIVLDPTSGQASSSNPEGGRSSTVGGGATTQLEISSPIQEEGLEHQVEAVPSSPAGKPADDETTSAQKRPRTSNGAQRDLCPID</sequence>
<keyword evidence="3" id="KW-1185">Reference proteome</keyword>
<proteinExistence type="predicted"/>
<reference evidence="2 3" key="1">
    <citation type="journal article" date="2023" name="Plants (Basel)">
        <title>Bridging the Gap: Combining Genomics and Transcriptomics Approaches to Understand Stylosanthes scabra, an Orphan Legume from the Brazilian Caatinga.</title>
        <authorList>
            <person name="Ferreira-Neto J.R.C."/>
            <person name="da Silva M.D."/>
            <person name="Binneck E."/>
            <person name="de Melo N.F."/>
            <person name="da Silva R.H."/>
            <person name="de Melo A.L.T.M."/>
            <person name="Pandolfi V."/>
            <person name="Bustamante F.O."/>
            <person name="Brasileiro-Vidal A.C."/>
            <person name="Benko-Iseppon A.M."/>
        </authorList>
    </citation>
    <scope>NUCLEOTIDE SEQUENCE [LARGE SCALE GENOMIC DNA]</scope>
    <source>
        <tissue evidence="2">Leaves</tissue>
    </source>
</reference>
<evidence type="ECO:0000313" key="2">
    <source>
        <dbReference type="EMBL" id="MED6119894.1"/>
    </source>
</evidence>
<evidence type="ECO:0000313" key="3">
    <source>
        <dbReference type="Proteomes" id="UP001341840"/>
    </source>
</evidence>
<comment type="caution">
    <text evidence="2">The sequence shown here is derived from an EMBL/GenBank/DDBJ whole genome shotgun (WGS) entry which is preliminary data.</text>
</comment>
<feature type="region of interest" description="Disordered" evidence="1">
    <location>
        <begin position="1"/>
        <end position="92"/>
    </location>
</feature>